<proteinExistence type="predicted"/>
<dbReference type="InterPro" id="IPR010982">
    <property type="entry name" value="Lambda_DNA-bd_dom_sf"/>
</dbReference>
<dbReference type="GeneID" id="61639976"/>
<dbReference type="InterPro" id="IPR001387">
    <property type="entry name" value="Cro/C1-type_HTH"/>
</dbReference>
<dbReference type="GO" id="GO:0003677">
    <property type="term" value="F:DNA binding"/>
    <property type="evidence" value="ECO:0007669"/>
    <property type="project" value="InterPro"/>
</dbReference>
<evidence type="ECO:0000313" key="1">
    <source>
        <dbReference type="EMBL" id="SQF90798.1"/>
    </source>
</evidence>
<dbReference type="AlphaFoldDB" id="A0A3M3XR53"/>
<reference evidence="1 2" key="1">
    <citation type="submission" date="2018-06" db="EMBL/GenBank/DDBJ databases">
        <authorList>
            <consortium name="Pathogen Informatics"/>
            <person name="Doyle S."/>
        </authorList>
    </citation>
    <scope>NUCLEOTIDE SEQUENCE [LARGE SCALE GENOMIC DNA]</scope>
    <source>
        <strain evidence="1 2">NCTC10038</strain>
    </source>
</reference>
<accession>A0A3M3XR53</accession>
<evidence type="ECO:0000313" key="2">
    <source>
        <dbReference type="Proteomes" id="UP000248640"/>
    </source>
</evidence>
<dbReference type="PROSITE" id="PS50943">
    <property type="entry name" value="HTH_CROC1"/>
    <property type="match status" value="1"/>
</dbReference>
<gene>
    <name evidence="1" type="ORF">NCTC10038_02214</name>
</gene>
<name>A0A3M3XR53_PSEFL</name>
<sequence length="57" mass="6302">MYPPPLGVGSHGRHLGVSRATLHAINTGRHDPSLPLAFKISKVFERRIEVIFEAPNN</sequence>
<organism evidence="1 2">
    <name type="scientific">Pseudomonas fluorescens</name>
    <dbReference type="NCBI Taxonomy" id="294"/>
    <lineage>
        <taxon>Bacteria</taxon>
        <taxon>Pseudomonadati</taxon>
        <taxon>Pseudomonadota</taxon>
        <taxon>Gammaproteobacteria</taxon>
        <taxon>Pseudomonadales</taxon>
        <taxon>Pseudomonadaceae</taxon>
        <taxon>Pseudomonas</taxon>
    </lineage>
</organism>
<dbReference type="Gene3D" id="1.10.260.40">
    <property type="entry name" value="lambda repressor-like DNA-binding domains"/>
    <property type="match status" value="1"/>
</dbReference>
<dbReference type="CDD" id="cd00093">
    <property type="entry name" value="HTH_XRE"/>
    <property type="match status" value="1"/>
</dbReference>
<dbReference type="RefSeq" id="WP_167422754.1">
    <property type="nucleotide sequence ID" value="NZ_CBCRXZ010000022.1"/>
</dbReference>
<dbReference type="EMBL" id="LS483372">
    <property type="protein sequence ID" value="SQF90798.1"/>
    <property type="molecule type" value="Genomic_DNA"/>
</dbReference>
<dbReference type="SUPFAM" id="SSF47413">
    <property type="entry name" value="lambda repressor-like DNA-binding domains"/>
    <property type="match status" value="1"/>
</dbReference>
<dbReference type="Proteomes" id="UP000248640">
    <property type="component" value="Chromosome 1"/>
</dbReference>
<protein>
    <submittedName>
        <fullName evidence="1">Putative regulatory protein</fullName>
    </submittedName>
</protein>